<reference evidence="4 5" key="1">
    <citation type="submission" date="2025-04" db="UniProtKB">
        <authorList>
            <consortium name="RefSeq"/>
        </authorList>
    </citation>
    <scope>IDENTIFICATION</scope>
    <source>
        <tissue evidence="4 5">Young leaves</tissue>
    </source>
</reference>
<dbReference type="PANTHER" id="PTHR35500">
    <property type="entry name" value="OS03G0108700 PROTEIN"/>
    <property type="match status" value="1"/>
</dbReference>
<proteinExistence type="predicted"/>
<organism evidence="3 4">
    <name type="scientific">Cucurbita maxima</name>
    <name type="common">Pumpkin</name>
    <name type="synonym">Winter squash</name>
    <dbReference type="NCBI Taxonomy" id="3661"/>
    <lineage>
        <taxon>Eukaryota</taxon>
        <taxon>Viridiplantae</taxon>
        <taxon>Streptophyta</taxon>
        <taxon>Embryophyta</taxon>
        <taxon>Tracheophyta</taxon>
        <taxon>Spermatophyta</taxon>
        <taxon>Magnoliopsida</taxon>
        <taxon>eudicotyledons</taxon>
        <taxon>Gunneridae</taxon>
        <taxon>Pentapetalae</taxon>
        <taxon>rosids</taxon>
        <taxon>fabids</taxon>
        <taxon>Cucurbitales</taxon>
        <taxon>Cucurbitaceae</taxon>
        <taxon>Cucurbiteae</taxon>
        <taxon>Cucurbita</taxon>
    </lineage>
</organism>
<gene>
    <name evidence="4 5 6" type="primary">LOC111470787</name>
</gene>
<protein>
    <submittedName>
        <fullName evidence="4 5">Uncharacterized protein LOC111470787 isoform X1</fullName>
    </submittedName>
</protein>
<dbReference type="PANTHER" id="PTHR35500:SF1">
    <property type="entry name" value="OS03G0108700 PROTEIN"/>
    <property type="match status" value="1"/>
</dbReference>
<dbReference type="RefSeq" id="XP_022972173.1">
    <property type="nucleotide sequence ID" value="XM_023116405.1"/>
</dbReference>
<feature type="coiled-coil region" evidence="1">
    <location>
        <begin position="42"/>
        <end position="106"/>
    </location>
</feature>
<dbReference type="AlphaFoldDB" id="A0A6J1I7S6"/>
<dbReference type="KEGG" id="cmax:111470787"/>
<dbReference type="OrthoDB" id="1933196at2759"/>
<dbReference type="Proteomes" id="UP000504608">
    <property type="component" value="Unplaced"/>
</dbReference>
<evidence type="ECO:0000313" key="6">
    <source>
        <dbReference type="RefSeq" id="XP_022972173.1"/>
    </source>
</evidence>
<evidence type="ECO:0000256" key="2">
    <source>
        <dbReference type="SAM" id="MobiDB-lite"/>
    </source>
</evidence>
<accession>A0A6J1I7S6</accession>
<sequence length="131" mass="14967">MESNGTEFTGKRMKLAMGEQGKDTSMSNISENEQCETDIRGSEEMESNIARLLEKIESFTQLVSELLESGKTAFKDLSNEFEEQIIAIHKNNVERWQHEIKELRLLDSSNEEASTILCNARNLLQNGHIQF</sequence>
<dbReference type="GeneID" id="111470787"/>
<evidence type="ECO:0000313" key="4">
    <source>
        <dbReference type="RefSeq" id="XP_022972170.1"/>
    </source>
</evidence>
<dbReference type="RefSeq" id="XP_022972172.1">
    <property type="nucleotide sequence ID" value="XM_023116404.1"/>
</dbReference>
<feature type="region of interest" description="Disordered" evidence="2">
    <location>
        <begin position="19"/>
        <end position="40"/>
    </location>
</feature>
<evidence type="ECO:0000313" key="3">
    <source>
        <dbReference type="Proteomes" id="UP000504608"/>
    </source>
</evidence>
<evidence type="ECO:0000256" key="1">
    <source>
        <dbReference type="SAM" id="Coils"/>
    </source>
</evidence>
<dbReference type="RefSeq" id="XP_022972170.1">
    <property type="nucleotide sequence ID" value="XM_023116402.1"/>
</dbReference>
<keyword evidence="1" id="KW-0175">Coiled coil</keyword>
<keyword evidence="3" id="KW-1185">Reference proteome</keyword>
<name>A0A6J1I7S6_CUCMA</name>
<evidence type="ECO:0000313" key="5">
    <source>
        <dbReference type="RefSeq" id="XP_022972172.1"/>
    </source>
</evidence>
<feature type="compositionally biased region" description="Polar residues" evidence="2">
    <location>
        <begin position="23"/>
        <end position="32"/>
    </location>
</feature>